<evidence type="ECO:0000313" key="4">
    <source>
        <dbReference type="WBParaSite" id="PSAMB.scaffold15482size1566.g36535.t1"/>
    </source>
</evidence>
<dbReference type="Proteomes" id="UP000887566">
    <property type="component" value="Unplaced"/>
</dbReference>
<feature type="coiled-coil region" evidence="1">
    <location>
        <begin position="22"/>
        <end position="49"/>
    </location>
</feature>
<feature type="region of interest" description="Disordered" evidence="2">
    <location>
        <begin position="50"/>
        <end position="92"/>
    </location>
</feature>
<proteinExistence type="predicted"/>
<keyword evidence="3" id="KW-1185">Reference proteome</keyword>
<keyword evidence="1" id="KW-0175">Coiled coil</keyword>
<name>A0A914V4T6_9BILA</name>
<protein>
    <submittedName>
        <fullName evidence="4">Uncharacterized protein</fullName>
    </submittedName>
</protein>
<evidence type="ECO:0000256" key="2">
    <source>
        <dbReference type="SAM" id="MobiDB-lite"/>
    </source>
</evidence>
<reference evidence="4" key="1">
    <citation type="submission" date="2022-11" db="UniProtKB">
        <authorList>
            <consortium name="WormBaseParasite"/>
        </authorList>
    </citation>
    <scope>IDENTIFICATION</scope>
</reference>
<accession>A0A914V4T6</accession>
<sequence>MVNGGECATVSHCNGSATDAEVADIAARQENVIKRIEQLRAKLDSLLVAQKSGDAKQSSANEKSKNKGDKKEKGKGKGGPVEAQKSDGGAPTIGLLLRAPAEAQSVAPPKGQSIAACAPPTLLDFGNSSASVAEILSADKKIDVTLSIGADDVYWASALLNALTSRQKDVSV</sequence>
<dbReference type="AlphaFoldDB" id="A0A914V4T6"/>
<feature type="compositionally biased region" description="Basic and acidic residues" evidence="2">
    <location>
        <begin position="62"/>
        <end position="72"/>
    </location>
</feature>
<evidence type="ECO:0000256" key="1">
    <source>
        <dbReference type="SAM" id="Coils"/>
    </source>
</evidence>
<dbReference type="WBParaSite" id="PSAMB.scaffold15482size1566.g36535.t1">
    <property type="protein sequence ID" value="PSAMB.scaffold15482size1566.g36535.t1"/>
    <property type="gene ID" value="PSAMB.scaffold15482size1566.g36535"/>
</dbReference>
<organism evidence="3 4">
    <name type="scientific">Plectus sambesii</name>
    <dbReference type="NCBI Taxonomy" id="2011161"/>
    <lineage>
        <taxon>Eukaryota</taxon>
        <taxon>Metazoa</taxon>
        <taxon>Ecdysozoa</taxon>
        <taxon>Nematoda</taxon>
        <taxon>Chromadorea</taxon>
        <taxon>Plectida</taxon>
        <taxon>Plectina</taxon>
        <taxon>Plectoidea</taxon>
        <taxon>Plectidae</taxon>
        <taxon>Plectus</taxon>
    </lineage>
</organism>
<evidence type="ECO:0000313" key="3">
    <source>
        <dbReference type="Proteomes" id="UP000887566"/>
    </source>
</evidence>